<gene>
    <name evidence="2" type="ORF">ElyMa_003121300</name>
</gene>
<evidence type="ECO:0000313" key="3">
    <source>
        <dbReference type="Proteomes" id="UP000762676"/>
    </source>
</evidence>
<proteinExistence type="predicted"/>
<protein>
    <submittedName>
        <fullName evidence="2">Spherulin-1B</fullName>
    </submittedName>
</protein>
<dbReference type="EMBL" id="BMAT01006447">
    <property type="protein sequence ID" value="GFS12833.1"/>
    <property type="molecule type" value="Genomic_DNA"/>
</dbReference>
<comment type="caution">
    <text evidence="2">The sequence shown here is derived from an EMBL/GenBank/DDBJ whole genome shotgun (WGS) entry which is preliminary data.</text>
</comment>
<evidence type="ECO:0000313" key="2">
    <source>
        <dbReference type="EMBL" id="GFS12833.1"/>
    </source>
</evidence>
<reference evidence="2 3" key="1">
    <citation type="journal article" date="2021" name="Elife">
        <title>Chloroplast acquisition without the gene transfer in kleptoplastic sea slugs, Plakobranchus ocellatus.</title>
        <authorList>
            <person name="Maeda T."/>
            <person name="Takahashi S."/>
            <person name="Yoshida T."/>
            <person name="Shimamura S."/>
            <person name="Takaki Y."/>
            <person name="Nagai Y."/>
            <person name="Toyoda A."/>
            <person name="Suzuki Y."/>
            <person name="Arimoto A."/>
            <person name="Ishii H."/>
            <person name="Satoh N."/>
            <person name="Nishiyama T."/>
            <person name="Hasebe M."/>
            <person name="Maruyama T."/>
            <person name="Minagawa J."/>
            <person name="Obokata J."/>
            <person name="Shigenobu S."/>
        </authorList>
    </citation>
    <scope>NUCLEOTIDE SEQUENCE [LARGE SCALE GENOMIC DNA]</scope>
</reference>
<feature type="region of interest" description="Disordered" evidence="1">
    <location>
        <begin position="114"/>
        <end position="136"/>
    </location>
</feature>
<name>A0AAV4ITY1_9GAST</name>
<feature type="compositionally biased region" description="Low complexity" evidence="1">
    <location>
        <begin position="118"/>
        <end position="134"/>
    </location>
</feature>
<organism evidence="2 3">
    <name type="scientific">Elysia marginata</name>
    <dbReference type="NCBI Taxonomy" id="1093978"/>
    <lineage>
        <taxon>Eukaryota</taxon>
        <taxon>Metazoa</taxon>
        <taxon>Spiralia</taxon>
        <taxon>Lophotrochozoa</taxon>
        <taxon>Mollusca</taxon>
        <taxon>Gastropoda</taxon>
        <taxon>Heterobranchia</taxon>
        <taxon>Euthyneura</taxon>
        <taxon>Panpulmonata</taxon>
        <taxon>Sacoglossa</taxon>
        <taxon>Placobranchoidea</taxon>
        <taxon>Plakobranchidae</taxon>
        <taxon>Elysia</taxon>
    </lineage>
</organism>
<feature type="region of interest" description="Disordered" evidence="1">
    <location>
        <begin position="26"/>
        <end position="68"/>
    </location>
</feature>
<sequence>MASRRSGRRTVVSAAEALKQIIDDATSESNYEDSEDEFIPSKSMLACSDSDTSSASDDETSSATKESCRIMQTSPANCVASSSSINPPAVPISLVNPPATSTCSPECLPQPACSPKHSSSPVNPAAAPSASLNPPATPSSPVILAAAPCFDIIKSRKRKRQEKDWVVNKRKKAVDSGQAHVNSMGKAIPPKAIKTTKDCVSGCKFKCSVKINGEEREQIFSEFYGLDHSEKQMFLVANKKEESPKRLTKGTQSGRKKSFSYFFHLKGEAIRVSKAFL</sequence>
<evidence type="ECO:0000256" key="1">
    <source>
        <dbReference type="SAM" id="MobiDB-lite"/>
    </source>
</evidence>
<keyword evidence="3" id="KW-1185">Reference proteome</keyword>
<dbReference type="Proteomes" id="UP000762676">
    <property type="component" value="Unassembled WGS sequence"/>
</dbReference>
<dbReference type="AlphaFoldDB" id="A0AAV4ITY1"/>
<accession>A0AAV4ITY1</accession>